<sequence>MFTIGEFAALGQVSVRMLRHYDALGLLRPARVDPWTGYRYYEAAQLSLLNRIIALKELGFSLQQVGEVLEAKVDAQELRGMLRLRRAELAEAVATAAARLAQVEARLRTIESEGIMPKEEVVLKALPAVRVAVLSGVADSFDPRHIGPVIGPLYRSLQERLGQAGVAVTGPDIAWYEQEGDGRLGDRILVHAGATVAADPGSLPGIDVVDLPAVERAATIVHHGSMDQVLGSVQTLARWIEASGHRADRLGRELYLNSCGPQDGWVTEIQWPLAPAVD</sequence>
<evidence type="ECO:0000313" key="4">
    <source>
        <dbReference type="EMBL" id="MFC5910597.1"/>
    </source>
</evidence>
<dbReference type="PROSITE" id="PS50937">
    <property type="entry name" value="HTH_MERR_2"/>
    <property type="match status" value="1"/>
</dbReference>
<dbReference type="Gene3D" id="1.10.1660.10">
    <property type="match status" value="1"/>
</dbReference>
<dbReference type="Proteomes" id="UP001596174">
    <property type="component" value="Unassembled WGS sequence"/>
</dbReference>
<evidence type="ECO:0000259" key="3">
    <source>
        <dbReference type="PROSITE" id="PS50937"/>
    </source>
</evidence>
<dbReference type="CDD" id="cd01107">
    <property type="entry name" value="HTH_BmrR"/>
    <property type="match status" value="1"/>
</dbReference>
<dbReference type="SUPFAM" id="SSF46955">
    <property type="entry name" value="Putative DNA-binding domain"/>
    <property type="match status" value="1"/>
</dbReference>
<dbReference type="Pfam" id="PF13411">
    <property type="entry name" value="MerR_1"/>
    <property type="match status" value="1"/>
</dbReference>
<proteinExistence type="predicted"/>
<dbReference type="SUPFAM" id="SSF55136">
    <property type="entry name" value="Probable bacterial effector-binding domain"/>
    <property type="match status" value="1"/>
</dbReference>
<dbReference type="EMBL" id="JBHSQJ010000122">
    <property type="protein sequence ID" value="MFC5910597.1"/>
    <property type="molecule type" value="Genomic_DNA"/>
</dbReference>
<keyword evidence="1" id="KW-0238">DNA-binding</keyword>
<dbReference type="InterPro" id="IPR000551">
    <property type="entry name" value="MerR-type_HTH_dom"/>
</dbReference>
<reference evidence="5" key="1">
    <citation type="journal article" date="2019" name="Int. J. Syst. Evol. Microbiol.">
        <title>The Global Catalogue of Microorganisms (GCM) 10K type strain sequencing project: providing services to taxonomists for standard genome sequencing and annotation.</title>
        <authorList>
            <consortium name="The Broad Institute Genomics Platform"/>
            <consortium name="The Broad Institute Genome Sequencing Center for Infectious Disease"/>
            <person name="Wu L."/>
            <person name="Ma J."/>
        </authorList>
    </citation>
    <scope>NUCLEOTIDE SEQUENCE [LARGE SCALE GENOMIC DNA]</scope>
    <source>
        <strain evidence="5">JCM 4816</strain>
    </source>
</reference>
<evidence type="ECO:0000313" key="5">
    <source>
        <dbReference type="Proteomes" id="UP001596174"/>
    </source>
</evidence>
<dbReference type="SMART" id="SM00422">
    <property type="entry name" value="HTH_MERR"/>
    <property type="match status" value="1"/>
</dbReference>
<dbReference type="InterPro" id="IPR009061">
    <property type="entry name" value="DNA-bd_dom_put_sf"/>
</dbReference>
<keyword evidence="2" id="KW-0175">Coiled coil</keyword>
<keyword evidence="5" id="KW-1185">Reference proteome</keyword>
<feature type="domain" description="HTH merR-type" evidence="3">
    <location>
        <begin position="1"/>
        <end position="71"/>
    </location>
</feature>
<dbReference type="RefSeq" id="WP_380588040.1">
    <property type="nucleotide sequence ID" value="NZ_JBHSQJ010000122.1"/>
</dbReference>
<feature type="coiled-coil region" evidence="2">
    <location>
        <begin position="86"/>
        <end position="113"/>
    </location>
</feature>
<dbReference type="Gene3D" id="3.20.80.10">
    <property type="entry name" value="Regulatory factor, effector binding domain"/>
    <property type="match status" value="1"/>
</dbReference>
<dbReference type="InterPro" id="IPR047057">
    <property type="entry name" value="MerR_fam"/>
</dbReference>
<dbReference type="PANTHER" id="PTHR30204:SF97">
    <property type="entry name" value="MERR FAMILY REGULATORY PROTEIN"/>
    <property type="match status" value="1"/>
</dbReference>
<dbReference type="PANTHER" id="PTHR30204">
    <property type="entry name" value="REDOX-CYCLING DRUG-SENSING TRANSCRIPTIONAL ACTIVATOR SOXR"/>
    <property type="match status" value="1"/>
</dbReference>
<name>A0ABW1GAE4_9ACTN</name>
<organism evidence="4 5">
    <name type="scientific">Streptacidiphilus monticola</name>
    <dbReference type="NCBI Taxonomy" id="2161674"/>
    <lineage>
        <taxon>Bacteria</taxon>
        <taxon>Bacillati</taxon>
        <taxon>Actinomycetota</taxon>
        <taxon>Actinomycetes</taxon>
        <taxon>Kitasatosporales</taxon>
        <taxon>Streptomycetaceae</taxon>
        <taxon>Streptacidiphilus</taxon>
    </lineage>
</organism>
<dbReference type="InterPro" id="IPR011256">
    <property type="entry name" value="Reg_factor_effector_dom_sf"/>
</dbReference>
<comment type="caution">
    <text evidence="4">The sequence shown here is derived from an EMBL/GenBank/DDBJ whole genome shotgun (WGS) entry which is preliminary data.</text>
</comment>
<gene>
    <name evidence="4" type="ORF">ACFP3V_25695</name>
</gene>
<dbReference type="SMART" id="SM00871">
    <property type="entry name" value="AraC_E_bind"/>
    <property type="match status" value="1"/>
</dbReference>
<evidence type="ECO:0000256" key="1">
    <source>
        <dbReference type="ARBA" id="ARBA00023125"/>
    </source>
</evidence>
<dbReference type="InterPro" id="IPR010499">
    <property type="entry name" value="AraC_E-bd"/>
</dbReference>
<protein>
    <submittedName>
        <fullName evidence="4">MerR family transcriptional regulator</fullName>
    </submittedName>
</protein>
<evidence type="ECO:0000256" key="2">
    <source>
        <dbReference type="SAM" id="Coils"/>
    </source>
</evidence>
<accession>A0ABW1GAE4</accession>